<keyword evidence="5" id="KW-0560">Oxidoreductase</keyword>
<evidence type="ECO:0000256" key="4">
    <source>
        <dbReference type="ARBA" id="ARBA00022833"/>
    </source>
</evidence>
<dbReference type="SUPFAM" id="SSF51735">
    <property type="entry name" value="NAD(P)-binding Rossmann-fold domains"/>
    <property type="match status" value="1"/>
</dbReference>
<dbReference type="InterPro" id="IPR002328">
    <property type="entry name" value="ADH_Zn_CS"/>
</dbReference>
<dbReference type="InterPro" id="IPR013154">
    <property type="entry name" value="ADH-like_N"/>
</dbReference>
<keyword evidence="9" id="KW-1185">Reference proteome</keyword>
<organism evidence="8 9">
    <name type="scientific">Bradyrhizobium betae</name>
    <dbReference type="NCBI Taxonomy" id="244734"/>
    <lineage>
        <taxon>Bacteria</taxon>
        <taxon>Pseudomonadati</taxon>
        <taxon>Pseudomonadota</taxon>
        <taxon>Alphaproteobacteria</taxon>
        <taxon>Hyphomicrobiales</taxon>
        <taxon>Nitrobacteraceae</taxon>
        <taxon>Bradyrhizobium</taxon>
    </lineage>
</organism>
<dbReference type="AlphaFoldDB" id="A0A4Q1V6N9"/>
<dbReference type="RefSeq" id="WP_129271805.1">
    <property type="nucleotide sequence ID" value="NZ_MZXW01000021.1"/>
</dbReference>
<comment type="caution">
    <text evidence="8">The sequence shown here is derived from an EMBL/GenBank/DDBJ whole genome shotgun (WGS) entry which is preliminary data.</text>
</comment>
<dbReference type="SMART" id="SM00829">
    <property type="entry name" value="PKS_ER"/>
    <property type="match status" value="1"/>
</dbReference>
<dbReference type="SUPFAM" id="SSF50129">
    <property type="entry name" value="GroES-like"/>
    <property type="match status" value="1"/>
</dbReference>
<name>A0A4Q1V6N9_9BRAD</name>
<dbReference type="InterPro" id="IPR020843">
    <property type="entry name" value="ER"/>
</dbReference>
<evidence type="ECO:0000256" key="5">
    <source>
        <dbReference type="ARBA" id="ARBA00023002"/>
    </source>
</evidence>
<evidence type="ECO:0000313" key="9">
    <source>
        <dbReference type="Proteomes" id="UP000290819"/>
    </source>
</evidence>
<feature type="domain" description="Enoyl reductase (ER)" evidence="7">
    <location>
        <begin position="13"/>
        <end position="364"/>
    </location>
</feature>
<proteinExistence type="inferred from homology"/>
<evidence type="ECO:0000256" key="1">
    <source>
        <dbReference type="ARBA" id="ARBA00001947"/>
    </source>
</evidence>
<dbReference type="Gene3D" id="3.40.50.720">
    <property type="entry name" value="NAD(P)-binding Rossmann-like Domain"/>
    <property type="match status" value="1"/>
</dbReference>
<protein>
    <submittedName>
        <fullName evidence="8">Alcohol dehydrogenase</fullName>
    </submittedName>
</protein>
<evidence type="ECO:0000256" key="6">
    <source>
        <dbReference type="RuleBase" id="RU361277"/>
    </source>
</evidence>
<dbReference type="GO" id="GO:0008270">
    <property type="term" value="F:zinc ion binding"/>
    <property type="evidence" value="ECO:0007669"/>
    <property type="project" value="InterPro"/>
</dbReference>
<comment type="similarity">
    <text evidence="2 6">Belongs to the zinc-containing alcohol dehydrogenase family.</text>
</comment>
<dbReference type="EMBL" id="MZXW01000021">
    <property type="protein sequence ID" value="RXT45607.1"/>
    <property type="molecule type" value="Genomic_DNA"/>
</dbReference>
<comment type="cofactor">
    <cofactor evidence="1 6">
        <name>Zn(2+)</name>
        <dbReference type="ChEBI" id="CHEBI:29105"/>
    </cofactor>
</comment>
<accession>A0A4Q1V6N9</accession>
<sequence length="367" mass="37879">MKITAAVALAPESPFELISCDLSDELAPGQVLVRIEACGICHTDLAVKLQHMPVPLPKVLGHEGAGVIERVGPDVAGLAEGDHVLMSFGSCGACGQCQLGAPGYCDEFGMINLFGQRRGGSGLRYRGAELGGSFFAQSAFASHAIATARNVVKIDKELPLELLAPLGCGIQTGAGAVLNVLAPRAGASIAVFGVGAVGMAGVMGARLAGCGTIIAVDVRTERLTRALDLGATHTIDGRTPELARAVAALGKGRGVDHSLDTTGVPEAVAASIACLRQRGSSAQVAAPPRGTRFPVEASILVGGGLTVRGVVEGDAVPSLFLPRLIDFFRQGQLPLDRIVSFYPFEAINRAIEDMETGATIKPVLRMN</sequence>
<dbReference type="InterPro" id="IPR036291">
    <property type="entry name" value="NAD(P)-bd_dom_sf"/>
</dbReference>
<keyword evidence="3 6" id="KW-0479">Metal-binding</keyword>
<dbReference type="Proteomes" id="UP000290819">
    <property type="component" value="Unassembled WGS sequence"/>
</dbReference>
<evidence type="ECO:0000313" key="8">
    <source>
        <dbReference type="EMBL" id="RXT45607.1"/>
    </source>
</evidence>
<dbReference type="GO" id="GO:0016616">
    <property type="term" value="F:oxidoreductase activity, acting on the CH-OH group of donors, NAD or NADP as acceptor"/>
    <property type="evidence" value="ECO:0007669"/>
    <property type="project" value="UniProtKB-ARBA"/>
</dbReference>
<evidence type="ECO:0000256" key="3">
    <source>
        <dbReference type="ARBA" id="ARBA00022723"/>
    </source>
</evidence>
<evidence type="ECO:0000256" key="2">
    <source>
        <dbReference type="ARBA" id="ARBA00008072"/>
    </source>
</evidence>
<dbReference type="Pfam" id="PF00107">
    <property type="entry name" value="ADH_zinc_N"/>
    <property type="match status" value="1"/>
</dbReference>
<dbReference type="PROSITE" id="PS00059">
    <property type="entry name" value="ADH_ZINC"/>
    <property type="match status" value="1"/>
</dbReference>
<dbReference type="PANTHER" id="PTHR43350">
    <property type="entry name" value="NAD-DEPENDENT ALCOHOL DEHYDROGENASE"/>
    <property type="match status" value="1"/>
</dbReference>
<reference evidence="8 9" key="1">
    <citation type="submission" date="2017-03" db="EMBL/GenBank/DDBJ databases">
        <authorList>
            <person name="Safronova V.I."/>
            <person name="Sazanova A.L."/>
            <person name="Chirak E.R."/>
        </authorList>
    </citation>
    <scope>NUCLEOTIDE SEQUENCE [LARGE SCALE GENOMIC DNA]</scope>
    <source>
        <strain evidence="8 9">Opo-243</strain>
    </source>
</reference>
<dbReference type="PANTHER" id="PTHR43350:SF2">
    <property type="entry name" value="GROES-LIKE ZINC-BINDING ALCOHOL DEHYDROGENASE FAMILY PROTEIN"/>
    <property type="match status" value="1"/>
</dbReference>
<dbReference type="Pfam" id="PF08240">
    <property type="entry name" value="ADH_N"/>
    <property type="match status" value="1"/>
</dbReference>
<dbReference type="InterPro" id="IPR011032">
    <property type="entry name" value="GroES-like_sf"/>
</dbReference>
<dbReference type="CDD" id="cd08278">
    <property type="entry name" value="benzyl_alcohol_DH"/>
    <property type="match status" value="1"/>
</dbReference>
<dbReference type="OrthoDB" id="9770544at2"/>
<dbReference type="InterPro" id="IPR013149">
    <property type="entry name" value="ADH-like_C"/>
</dbReference>
<gene>
    <name evidence="8" type="ORF">B5V03_18160</name>
</gene>
<evidence type="ECO:0000259" key="7">
    <source>
        <dbReference type="SMART" id="SM00829"/>
    </source>
</evidence>
<dbReference type="Gene3D" id="3.90.180.10">
    <property type="entry name" value="Medium-chain alcohol dehydrogenases, catalytic domain"/>
    <property type="match status" value="1"/>
</dbReference>
<keyword evidence="4 6" id="KW-0862">Zinc</keyword>